<feature type="compositionally biased region" description="Low complexity" evidence="1">
    <location>
        <begin position="1695"/>
        <end position="1706"/>
    </location>
</feature>
<dbReference type="InterPro" id="IPR057946">
    <property type="entry name" value="TPR_ZFYVE26"/>
</dbReference>
<comment type="caution">
    <text evidence="3">The sequence shown here is derived from an EMBL/GenBank/DDBJ whole genome shotgun (WGS) entry which is preliminary data.</text>
</comment>
<dbReference type="Proteomes" id="UP001311915">
    <property type="component" value="Unassembled WGS sequence"/>
</dbReference>
<name>A0AAV9LX57_9SOLN</name>
<feature type="region of interest" description="Disordered" evidence="1">
    <location>
        <begin position="1304"/>
        <end position="1345"/>
    </location>
</feature>
<feature type="region of interest" description="Disordered" evidence="1">
    <location>
        <begin position="1739"/>
        <end position="1760"/>
    </location>
</feature>
<evidence type="ECO:0000313" key="3">
    <source>
        <dbReference type="EMBL" id="KAK4730306.1"/>
    </source>
</evidence>
<evidence type="ECO:0000259" key="2">
    <source>
        <dbReference type="Pfam" id="PF25569"/>
    </source>
</evidence>
<accession>A0AAV9LX57</accession>
<keyword evidence="4" id="KW-1185">Reference proteome</keyword>
<feature type="compositionally biased region" description="Polar residues" evidence="1">
    <location>
        <begin position="1319"/>
        <end position="1329"/>
    </location>
</feature>
<dbReference type="EMBL" id="JAWPEI010000004">
    <property type="protein sequence ID" value="KAK4730306.1"/>
    <property type="molecule type" value="Genomic_DNA"/>
</dbReference>
<reference evidence="3 4" key="1">
    <citation type="submission" date="2023-10" db="EMBL/GenBank/DDBJ databases">
        <title>Genome-Wide Identification Analysis in wild type Solanum Pinnatisectum Reveals Some Genes Defensing Phytophthora Infestans.</title>
        <authorList>
            <person name="Sun C."/>
        </authorList>
    </citation>
    <scope>NUCLEOTIDE SEQUENCE [LARGE SCALE GENOMIC DNA]</scope>
    <source>
        <strain evidence="3">LQN</strain>
        <tissue evidence="3">Leaf</tissue>
    </source>
</reference>
<feature type="region of interest" description="Disordered" evidence="1">
    <location>
        <begin position="1695"/>
        <end position="1724"/>
    </location>
</feature>
<proteinExistence type="predicted"/>
<dbReference type="PANTHER" id="PTHR35478:SF1">
    <property type="entry name" value="ZINC FINGER FYVE DOMAIN-CONTAINING PROTEIN 26"/>
    <property type="match status" value="1"/>
</dbReference>
<feature type="compositionally biased region" description="Low complexity" evidence="1">
    <location>
        <begin position="1911"/>
        <end position="1920"/>
    </location>
</feature>
<protein>
    <recommendedName>
        <fullName evidence="2">ZFYVE26-like TPR repeats domain-containing protein</fullName>
    </recommendedName>
</protein>
<feature type="compositionally biased region" description="Basic and acidic residues" evidence="1">
    <location>
        <begin position="1330"/>
        <end position="1345"/>
    </location>
</feature>
<sequence>MDDKDTELLCKVSANHLFLAQFEPFRATIRSLRVRNPELSRVILQTIVANGGRFDSIIWSQSCPSPALLTFLCTLELLQFNEPTSQLWSFDAAALKLRAEFCLILQNVISRVSESISSSELGAEAVDDVELNGDVSGINEDLKGLGESLRVLVKLSDMGLRRLRPDLIEMDDVIDTGGDIVVEEVEMMCLRRVFLENAHIFDVLSLNIEKQVGWIENEDSDMAITVRTVVKHKEVEDKVLKSLQKCIQTSHLDAMRQCLMNNDADGAVSHIRFLHLNYGINEEEHRVVSKDLLRRVLPGKDDYGDARREMRDKFLSVYGEALSSRCTPLVKMIQVIHDEMLLEEIESVKASESDQIPLPLQHLQNFIQELNSETTLNSTNSLLETVITSCMREMYQYARVHGVHLLECVMDTALSAVRKQELHEASNILLLFPRLQPLLAVLGWDLLSGKTYLRRKLMQLLWTSKSQVLRLEDSPHYGNRSDEVSCVEHLCDLLCYQLDLASFVACVNSGKSWSLKSSLLLSGKEYMQQGNEDAHWDPFVENFVLERLSVQSPLRVLFDVVPSIKFQDAIELISMQPITSNLSAWRRMEDIELMHMRYALESAVLALREMEKNIGEGVGNDQINSCYLKDLKNHLDAINNIFRKILMVNIIISLLHMDGLSLNLTPCASSSTSSESSNISKEQQFEDAAQDGQNKTVVMLIGQLLNILRQYLPSSNSEKENNWEVNVSAGIKEAIEWRIMNAKRSIEDWEWRLSILQCLLPFSERQWRWREALTILRAAPSKLLNLCMQKAKYDIGEEAVNRFSLPPEDKATLELAEWVDSAFGRASVEDAVCRAADGTSPVQELDFSSLRAQLGPLPAILLCIDIAATSAKSSSISCKLLSQAQIMLSEIYPGNSPKIGSTYWDQIREVAVISVIKRVLKRLQEQLEQDKPSALQDILTGEMILLSPKDLQRQGHKERALAMLHQMIEDAHMGKRQFLSGKLHNVARALADEETEREQVKEEGSRSDRKGLLLYSKKGVLGLGLKTFKQPLTTSAAGDSNIPSGSYDVKETGKRLFGPFSSRMTTFLSQFVLYLAAIGDIVDGADTTHDFNYFSLVYEWPKDLLTRLVFEQGSTDAAEKAAEIMNADFVHEVVSACVPPVYPPRYGHGWACIPVIPTYTENYSETRVISPSCREAKPGSFTPSSGDAELPLYPLQLDIVKHLIKLSPVRAVLACVFGSSILYRGRETTVSRSLKSCFIQTPDADRLFFEFALDQSERFPTLNRWIQMQTNLHRISEFAIMADHTGNDGKDDVPECKTAMKRFRDHDSDAESEVDELAGSSNISTNPQEIKNETRGSSDLWHDSLKSENSDRTTVFLSFDCENEGPYEKAVERLIDEGKMMDALAISDRFLQNGASDQLLQLLIERGEENISGQSQGHSGNNNWSHSWQYCLRLKDKQLAARLALKYLHRWELDAALDVLTMCSCHLLENDPIKDEVVQMRQALLRYSHILSADNRFRSWLEVESKCKEDPEGLALRLAEKGAVSAALKVAESEGLSIELRRELQGRQLVKLLTADPLNGGGPAEASRFLSSLRDTADALPVAMSAMQLLPNLRSKQLLVHFFLKRRDNNLSELEVSRLNSWALGLRVLAALPLPLQQKCSPLHEHPHLILEVLLMRKQLQSASLILKEFPSLRDNNMILIYAAKAIAVSISSPSRDPRISISTPRARQKTKLGTPTRSSFTSSLSNFQKEARRAFSWVQTGDKGTTKDRKRKSSGVMQSERVAWEPTTSIQEDRVTLFSADGQERLPAVAIAEMWMLTGDPKKDEAVRSSHRYESTPDITLFKALLSMCSDESASAKGALDLCIGQMKSVLSSQKIPENATMETIGRAYHATETFVQGLFFAKSLLRKISGSSDLSSNLERSRDADDASSDAGSSSVGSQLTDELSEVLGQAEMWLVRAELLQSLLGFGVAASLDDIADKESSEHLRNRLILDEKYSMAVYTCKKCKIDVFPVWNAWGHALIRMERYTQARVKFKQALQLYKGDAATVIMEIIGTIEGGPPVDVSSVRSMYEHLARSAPAILDDSLSADSYLNVLFLPSKFPRGERLKFFLEAFNDNFSNSTYFEEEPRSNLDSVRYAECISYFQDYARQHLFDFMFRHGHYKDACLLFFPPNSVPPPPQPSSLGVVTSSSSPQRQDPLATDYGTLDLLCELCIAYGAMPVLEEVLSGRTSNITSLDPSVNKHTTAALSRICTYCETHKHFNYLYKFQVIKKDHVAAGLCCIQLFMNSSSQEEAIRHLENAKMHFEEGLSARHKAGESTKLITKGIRGKSASEKLTEEGLVKFSARVAIQIDVVKCFNDAEGTQWKHSLFGNPNDPETFRRRCEIAETLAERNFDLAFQVIHEFNLPAVDIYAGVAASLAERKRGSQLTEFFRNIKGTIDDDDWDQVLGAAINVYANKHKERPDRLIDMLTSSHRKVLACVVCGRLKSAFQIASRSGSVADVQYVAHQALHANAHPVLDMCKQWLAQYM</sequence>
<feature type="region of interest" description="Disordered" evidence="1">
    <location>
        <begin position="1895"/>
        <end position="1920"/>
    </location>
</feature>
<feature type="compositionally biased region" description="Polar residues" evidence="1">
    <location>
        <begin position="1712"/>
        <end position="1724"/>
    </location>
</feature>
<gene>
    <name evidence="3" type="ORF">R3W88_023294</name>
</gene>
<feature type="domain" description="ZFYVE26-like TPR repeats" evidence="2">
    <location>
        <begin position="2388"/>
        <end position="2507"/>
    </location>
</feature>
<dbReference type="PANTHER" id="PTHR35478">
    <property type="entry name" value="ZINC FINGER FYVE DOMAIN PROTEIN"/>
    <property type="match status" value="1"/>
</dbReference>
<organism evidence="3 4">
    <name type="scientific">Solanum pinnatisectum</name>
    <name type="common">tansyleaf nightshade</name>
    <dbReference type="NCBI Taxonomy" id="50273"/>
    <lineage>
        <taxon>Eukaryota</taxon>
        <taxon>Viridiplantae</taxon>
        <taxon>Streptophyta</taxon>
        <taxon>Embryophyta</taxon>
        <taxon>Tracheophyta</taxon>
        <taxon>Spermatophyta</taxon>
        <taxon>Magnoliopsida</taxon>
        <taxon>eudicotyledons</taxon>
        <taxon>Gunneridae</taxon>
        <taxon>Pentapetalae</taxon>
        <taxon>asterids</taxon>
        <taxon>lamiids</taxon>
        <taxon>Solanales</taxon>
        <taxon>Solanaceae</taxon>
        <taxon>Solanoideae</taxon>
        <taxon>Solaneae</taxon>
        <taxon>Solanum</taxon>
    </lineage>
</organism>
<dbReference type="Pfam" id="PF25569">
    <property type="entry name" value="TPR_ZFYVE26"/>
    <property type="match status" value="1"/>
</dbReference>
<evidence type="ECO:0000313" key="4">
    <source>
        <dbReference type="Proteomes" id="UP001311915"/>
    </source>
</evidence>
<evidence type="ECO:0000256" key="1">
    <source>
        <dbReference type="SAM" id="MobiDB-lite"/>
    </source>
</evidence>